<keyword evidence="3" id="KW-0677">Repeat</keyword>
<feature type="domain" description="Disease resistance R13L4/SHOC-2-like LRR" evidence="11">
    <location>
        <begin position="493"/>
        <end position="669"/>
    </location>
</feature>
<evidence type="ECO:0000256" key="2">
    <source>
        <dbReference type="ARBA" id="ARBA00022614"/>
    </source>
</evidence>
<evidence type="ECO:0000256" key="5">
    <source>
        <dbReference type="ARBA" id="ARBA00022821"/>
    </source>
</evidence>
<dbReference type="EMBL" id="CM000130">
    <property type="protein sequence ID" value="EEC79032.1"/>
    <property type="molecule type" value="Genomic_DNA"/>
</dbReference>
<dbReference type="InterPro" id="IPR002182">
    <property type="entry name" value="NB-ARC"/>
</dbReference>
<dbReference type="PRINTS" id="PR00364">
    <property type="entry name" value="DISEASERSIST"/>
</dbReference>
<keyword evidence="13" id="KW-1185">Reference proteome</keyword>
<evidence type="ECO:0000313" key="12">
    <source>
        <dbReference type="EMBL" id="EEC79032.1"/>
    </source>
</evidence>
<dbReference type="Gramene" id="BGIOSGA019665-TA">
    <property type="protein sequence ID" value="BGIOSGA019665-PA"/>
    <property type="gene ID" value="BGIOSGA019665"/>
</dbReference>
<feature type="domain" description="Disease resistance protein winged helix" evidence="10">
    <location>
        <begin position="369"/>
        <end position="441"/>
    </location>
</feature>
<dbReference type="Pfam" id="PF23598">
    <property type="entry name" value="LRR_14"/>
    <property type="match status" value="2"/>
</dbReference>
<dbReference type="GO" id="GO:0009626">
    <property type="term" value="P:plant-type hypersensitive response"/>
    <property type="evidence" value="ECO:0007669"/>
    <property type="project" value="UniProtKB-ARBA"/>
</dbReference>
<evidence type="ECO:0000256" key="4">
    <source>
        <dbReference type="ARBA" id="ARBA00022741"/>
    </source>
</evidence>
<dbReference type="SUPFAM" id="SSF52047">
    <property type="entry name" value="RNI-like"/>
    <property type="match status" value="1"/>
</dbReference>
<dbReference type="Pfam" id="PF00931">
    <property type="entry name" value="NB-ARC"/>
    <property type="match status" value="1"/>
</dbReference>
<keyword evidence="2" id="KW-0433">Leucine-rich repeat</keyword>
<dbReference type="PANTHER" id="PTHR19338">
    <property type="entry name" value="TRANSLOCASE OF INNER MITOCHONDRIAL MEMBRANE 13 HOMOLOG"/>
    <property type="match status" value="1"/>
</dbReference>
<dbReference type="AlphaFoldDB" id="B8AX19"/>
<dbReference type="InterPro" id="IPR058922">
    <property type="entry name" value="WHD_DRP"/>
</dbReference>
<evidence type="ECO:0000259" key="11">
    <source>
        <dbReference type="Pfam" id="PF23598"/>
    </source>
</evidence>
<dbReference type="GO" id="GO:0042742">
    <property type="term" value="P:defense response to bacterium"/>
    <property type="evidence" value="ECO:0007669"/>
    <property type="project" value="UniProtKB-ARBA"/>
</dbReference>
<comment type="similarity">
    <text evidence="1">Belongs to the disease resistance NB-LRR family.</text>
</comment>
<dbReference type="Pfam" id="PF23559">
    <property type="entry name" value="WHD_DRP"/>
    <property type="match status" value="1"/>
</dbReference>
<dbReference type="CDD" id="cd14798">
    <property type="entry name" value="RX-CC_like"/>
    <property type="match status" value="1"/>
</dbReference>
<dbReference type="FunFam" id="3.40.50.300:FF:001091">
    <property type="entry name" value="Probable disease resistance protein At1g61300"/>
    <property type="match status" value="1"/>
</dbReference>
<feature type="domain" description="NB-ARC" evidence="8">
    <location>
        <begin position="170"/>
        <end position="318"/>
    </location>
</feature>
<dbReference type="InterPro" id="IPR038005">
    <property type="entry name" value="RX-like_CC"/>
</dbReference>
<feature type="region of interest" description="Disordered" evidence="7">
    <location>
        <begin position="716"/>
        <end position="740"/>
    </location>
</feature>
<feature type="domain" description="Disease resistance R13L4/SHOC-2-like LRR" evidence="11">
    <location>
        <begin position="740"/>
        <end position="809"/>
    </location>
</feature>
<dbReference type="SUPFAM" id="SSF52540">
    <property type="entry name" value="P-loop containing nucleoside triphosphate hydrolases"/>
    <property type="match status" value="1"/>
</dbReference>
<dbReference type="Gene3D" id="3.80.10.10">
    <property type="entry name" value="Ribonuclease Inhibitor"/>
    <property type="match status" value="1"/>
</dbReference>
<evidence type="ECO:0000259" key="10">
    <source>
        <dbReference type="Pfam" id="PF23559"/>
    </source>
</evidence>
<dbReference type="Gene3D" id="1.20.5.4130">
    <property type="match status" value="1"/>
</dbReference>
<evidence type="ECO:0000256" key="1">
    <source>
        <dbReference type="ARBA" id="ARBA00008894"/>
    </source>
</evidence>
<keyword evidence="5" id="KW-0611">Plant defense</keyword>
<reference evidence="12 13" key="1">
    <citation type="journal article" date="2005" name="PLoS Biol.">
        <title>The genomes of Oryza sativa: a history of duplications.</title>
        <authorList>
            <person name="Yu J."/>
            <person name="Wang J."/>
            <person name="Lin W."/>
            <person name="Li S."/>
            <person name="Li H."/>
            <person name="Zhou J."/>
            <person name="Ni P."/>
            <person name="Dong W."/>
            <person name="Hu S."/>
            <person name="Zeng C."/>
            <person name="Zhang J."/>
            <person name="Zhang Y."/>
            <person name="Li R."/>
            <person name="Xu Z."/>
            <person name="Li S."/>
            <person name="Li X."/>
            <person name="Zheng H."/>
            <person name="Cong L."/>
            <person name="Lin L."/>
            <person name="Yin J."/>
            <person name="Geng J."/>
            <person name="Li G."/>
            <person name="Shi J."/>
            <person name="Liu J."/>
            <person name="Lv H."/>
            <person name="Li J."/>
            <person name="Wang J."/>
            <person name="Deng Y."/>
            <person name="Ran L."/>
            <person name="Shi X."/>
            <person name="Wang X."/>
            <person name="Wu Q."/>
            <person name="Li C."/>
            <person name="Ren X."/>
            <person name="Wang J."/>
            <person name="Wang X."/>
            <person name="Li D."/>
            <person name="Liu D."/>
            <person name="Zhang X."/>
            <person name="Ji Z."/>
            <person name="Zhao W."/>
            <person name="Sun Y."/>
            <person name="Zhang Z."/>
            <person name="Bao J."/>
            <person name="Han Y."/>
            <person name="Dong L."/>
            <person name="Ji J."/>
            <person name="Chen P."/>
            <person name="Wu S."/>
            <person name="Liu J."/>
            <person name="Xiao Y."/>
            <person name="Bu D."/>
            <person name="Tan J."/>
            <person name="Yang L."/>
            <person name="Ye C."/>
            <person name="Zhang J."/>
            <person name="Xu J."/>
            <person name="Zhou Y."/>
            <person name="Yu Y."/>
            <person name="Zhang B."/>
            <person name="Zhuang S."/>
            <person name="Wei H."/>
            <person name="Liu B."/>
            <person name="Lei M."/>
            <person name="Yu H."/>
            <person name="Li Y."/>
            <person name="Xu H."/>
            <person name="Wei S."/>
            <person name="He X."/>
            <person name="Fang L."/>
            <person name="Zhang Z."/>
            <person name="Zhang Y."/>
            <person name="Huang X."/>
            <person name="Su Z."/>
            <person name="Tong W."/>
            <person name="Li J."/>
            <person name="Tong Z."/>
            <person name="Li S."/>
            <person name="Ye J."/>
            <person name="Wang L."/>
            <person name="Fang L."/>
            <person name="Lei T."/>
            <person name="Chen C."/>
            <person name="Chen H."/>
            <person name="Xu Z."/>
            <person name="Li H."/>
            <person name="Huang H."/>
            <person name="Zhang F."/>
            <person name="Xu H."/>
            <person name="Li N."/>
            <person name="Zhao C."/>
            <person name="Li S."/>
            <person name="Dong L."/>
            <person name="Huang Y."/>
            <person name="Li L."/>
            <person name="Xi Y."/>
            <person name="Qi Q."/>
            <person name="Li W."/>
            <person name="Zhang B."/>
            <person name="Hu W."/>
            <person name="Zhang Y."/>
            <person name="Tian X."/>
            <person name="Jiao Y."/>
            <person name="Liang X."/>
            <person name="Jin J."/>
            <person name="Gao L."/>
            <person name="Zheng W."/>
            <person name="Hao B."/>
            <person name="Liu S."/>
            <person name="Wang W."/>
            <person name="Yuan L."/>
            <person name="Cao M."/>
            <person name="McDermott J."/>
            <person name="Samudrala R."/>
            <person name="Wang J."/>
            <person name="Wong G.K."/>
            <person name="Yang H."/>
        </authorList>
    </citation>
    <scope>NUCLEOTIDE SEQUENCE [LARGE SCALE GENOMIC DNA]</scope>
    <source>
        <strain evidence="13">cv. 93-11</strain>
    </source>
</reference>
<sequence>MEFATGAIGTLLPKLGKLLSEEYNLQKNVKEGIKFLKIELESMQLALKKISNVPLDQLDEQVKIWARDVRELSYSIEDIIDTFMLRADDLDQSKKNIFTWLINKCHKLSEVKIQHKIAKDIKDVKIQVKAVMERRDRYRLDGVVANPPTIVDPRILALYENVTNLVGIDKTSDDLIKRLFEGDDESKKKLKLISIVGIGGLGKTTLAKAVFESLKMQFECAALIPVGQKPDIKKVFKDILIELNKYNYMKFDTMALSERYLIDELREYLHKRRYLIVIDDIWETSTWKMIKCALVDSNCGSRVITTTRISQVAEEVVNKPVEDWSKVYNSIGFGLEDRNEAVQNTRKILSYSYYELPSHLKTCLLHLSIFPEDCWIEKKSLIWIWIAEGFVHEEHGNKIYEVGESYFTELINKGMIQPMGYDIYSDTFDGCRVHDMVLDLIRILTNVENFVKVLDKPYDEHNLSLQISIVRRIALHKSSNLEKSHNLAASMPQLRSFNAIKCSISLMPLLTSFQVLRVLVLEHCDITGSCHLKHLGKLHQLRYLGLRYTCVDYLPTEIGALVQLQALDVRNTGLAALPASVGKLNKLMRLCVDRETRVLASVGNLTSLQELSLGLVSIDICSNFAVEVRKLSDLRILKISWLGETDKGLLKALVESLCSLQRIQHLEILVWLVGPCKPLGRLGAPTATPQVLYGWPPRLLASVAIMGELHVRPTPLLSRTPSAGHGAAGPRRPSEDAKAPGAMPMVKHVELCVPASRDSVTNEVGLGNLPLLDVVSVLLDCESATGRVVEEVETALRREVNAHPNNPTIQVNWFTHLSSNRGEENYRDNLGGSLLSGCMKMT</sequence>
<gene>
    <name evidence="12" type="ORF">OsI_19574</name>
</gene>
<dbReference type="Proteomes" id="UP000007015">
    <property type="component" value="Chromosome 5"/>
</dbReference>
<dbReference type="Gene3D" id="1.10.10.10">
    <property type="entry name" value="Winged helix-like DNA-binding domain superfamily/Winged helix DNA-binding domain"/>
    <property type="match status" value="1"/>
</dbReference>
<dbReference type="GO" id="GO:0043531">
    <property type="term" value="F:ADP binding"/>
    <property type="evidence" value="ECO:0007669"/>
    <property type="project" value="InterPro"/>
</dbReference>
<evidence type="ECO:0000259" key="8">
    <source>
        <dbReference type="Pfam" id="PF00931"/>
    </source>
</evidence>
<evidence type="ECO:0000256" key="3">
    <source>
        <dbReference type="ARBA" id="ARBA00022737"/>
    </source>
</evidence>
<dbReference type="InterPro" id="IPR041118">
    <property type="entry name" value="Rx_N"/>
</dbReference>
<proteinExistence type="inferred from homology"/>
<dbReference type="Gene3D" id="3.40.50.300">
    <property type="entry name" value="P-loop containing nucleotide triphosphate hydrolases"/>
    <property type="match status" value="1"/>
</dbReference>
<dbReference type="FunFam" id="1.10.10.10:FF:000322">
    <property type="entry name" value="Probable disease resistance protein At1g63360"/>
    <property type="match status" value="1"/>
</dbReference>
<dbReference type="PANTHER" id="PTHR19338:SF69">
    <property type="entry name" value="OS07G0294100 PROTEIN"/>
    <property type="match status" value="1"/>
</dbReference>
<dbReference type="OMA" id="FRMDIAL"/>
<dbReference type="InterPro" id="IPR027417">
    <property type="entry name" value="P-loop_NTPase"/>
</dbReference>
<evidence type="ECO:0000256" key="6">
    <source>
        <dbReference type="ARBA" id="ARBA00023054"/>
    </source>
</evidence>
<keyword evidence="4" id="KW-0547">Nucleotide-binding</keyword>
<dbReference type="Pfam" id="PF18052">
    <property type="entry name" value="Rx_N"/>
    <property type="match status" value="1"/>
</dbReference>
<dbReference type="HOGENOM" id="CLU_000837_25_0_1"/>
<name>B8AX19_ORYSI</name>
<evidence type="ECO:0000259" key="9">
    <source>
        <dbReference type="Pfam" id="PF18052"/>
    </source>
</evidence>
<dbReference type="GO" id="GO:0002758">
    <property type="term" value="P:innate immune response-activating signaling pathway"/>
    <property type="evidence" value="ECO:0007669"/>
    <property type="project" value="UniProtKB-ARBA"/>
</dbReference>
<keyword evidence="6" id="KW-0175">Coiled coil</keyword>
<protein>
    <submittedName>
        <fullName evidence="12">Uncharacterized protein</fullName>
    </submittedName>
</protein>
<organism evidence="12 13">
    <name type="scientific">Oryza sativa subsp. indica</name>
    <name type="common">Rice</name>
    <dbReference type="NCBI Taxonomy" id="39946"/>
    <lineage>
        <taxon>Eukaryota</taxon>
        <taxon>Viridiplantae</taxon>
        <taxon>Streptophyta</taxon>
        <taxon>Embryophyta</taxon>
        <taxon>Tracheophyta</taxon>
        <taxon>Spermatophyta</taxon>
        <taxon>Magnoliopsida</taxon>
        <taxon>Liliopsida</taxon>
        <taxon>Poales</taxon>
        <taxon>Poaceae</taxon>
        <taxon>BOP clade</taxon>
        <taxon>Oryzoideae</taxon>
        <taxon>Oryzeae</taxon>
        <taxon>Oryzinae</taxon>
        <taxon>Oryza</taxon>
        <taxon>Oryza sativa</taxon>
    </lineage>
</organism>
<dbReference type="InterPro" id="IPR055414">
    <property type="entry name" value="LRR_R13L4/SHOC2-like"/>
</dbReference>
<dbReference type="InterPro" id="IPR036388">
    <property type="entry name" value="WH-like_DNA-bd_sf"/>
</dbReference>
<evidence type="ECO:0000256" key="7">
    <source>
        <dbReference type="SAM" id="MobiDB-lite"/>
    </source>
</evidence>
<evidence type="ECO:0000313" key="13">
    <source>
        <dbReference type="Proteomes" id="UP000007015"/>
    </source>
</evidence>
<feature type="domain" description="Disease resistance N-terminal" evidence="9">
    <location>
        <begin position="7"/>
        <end position="99"/>
    </location>
</feature>
<dbReference type="STRING" id="39946.B8AX19"/>
<dbReference type="InterPro" id="IPR032675">
    <property type="entry name" value="LRR_dom_sf"/>
</dbReference>
<accession>B8AX19</accession>